<protein>
    <recommendedName>
        <fullName evidence="9">TRAP transporter small permease protein</fullName>
    </recommendedName>
</protein>
<keyword evidence="7 9" id="KW-0472">Membrane</keyword>
<comment type="subcellular location">
    <subcellularLocation>
        <location evidence="1 9">Cell inner membrane</location>
        <topology evidence="1 9">Multi-pass membrane protein</topology>
    </subcellularLocation>
</comment>
<comment type="caution">
    <text evidence="11">The sequence shown here is derived from an EMBL/GenBank/DDBJ whole genome shotgun (WGS) entry which is preliminary data.</text>
</comment>
<evidence type="ECO:0000256" key="1">
    <source>
        <dbReference type="ARBA" id="ARBA00004429"/>
    </source>
</evidence>
<feature type="transmembrane region" description="Helical" evidence="9">
    <location>
        <begin position="92"/>
        <end position="114"/>
    </location>
</feature>
<dbReference type="Proteomes" id="UP000070107">
    <property type="component" value="Unassembled WGS sequence"/>
</dbReference>
<gene>
    <name evidence="11" type="ORF">ATN84_19735</name>
</gene>
<evidence type="ECO:0000259" key="10">
    <source>
        <dbReference type="Pfam" id="PF04290"/>
    </source>
</evidence>
<evidence type="ECO:0000256" key="2">
    <source>
        <dbReference type="ARBA" id="ARBA00022448"/>
    </source>
</evidence>
<feature type="transmembrane region" description="Helical" evidence="9">
    <location>
        <begin position="12"/>
        <end position="33"/>
    </location>
</feature>
<organism evidence="11 12">
    <name type="scientific">Paramesorhizobium deserti</name>
    <dbReference type="NCBI Taxonomy" id="1494590"/>
    <lineage>
        <taxon>Bacteria</taxon>
        <taxon>Pseudomonadati</taxon>
        <taxon>Pseudomonadota</taxon>
        <taxon>Alphaproteobacteria</taxon>
        <taxon>Hyphomicrobiales</taxon>
        <taxon>Phyllobacteriaceae</taxon>
        <taxon>Paramesorhizobium</taxon>
    </lineage>
</organism>
<reference evidence="11 12" key="1">
    <citation type="submission" date="2015-11" db="EMBL/GenBank/DDBJ databases">
        <title>Draft genome sequence of Paramesorhizobium deserti A-3-E, a strain highly resistant to diverse beta-lactam antibiotics.</title>
        <authorList>
            <person name="Lv R."/>
            <person name="Yang X."/>
            <person name="Fang N."/>
            <person name="Guo J."/>
            <person name="Luo X."/>
            <person name="Peng F."/>
            <person name="Yang R."/>
            <person name="Cui Y."/>
            <person name="Fang C."/>
            <person name="Song Y."/>
        </authorList>
    </citation>
    <scope>NUCLEOTIDE SEQUENCE [LARGE SCALE GENOMIC DNA]</scope>
    <source>
        <strain evidence="11 12">A-3-E</strain>
    </source>
</reference>
<dbReference type="AlphaFoldDB" id="A0A135HQL3"/>
<accession>A0A135HQL3</accession>
<sequence length="173" mass="19030">MQTAMRQSAAVLSRISTLALWAAGIGLVLMTAFTGWQVWARYVLNASPSWTEPLSVLLMNWFIFLGAAVGVREGYHLGFDVLLFLLPEKGKAVLRTISDMAVLFFGVGMVWYGFDLARGTWSAVMPSLRLPVGVDYLPILGGGVLIVLFTLERLARRFSGQEKLDVEMIDATA</sequence>
<feature type="transmembrane region" description="Helical" evidence="9">
    <location>
        <begin position="134"/>
        <end position="151"/>
    </location>
</feature>
<keyword evidence="4 9" id="KW-0997">Cell inner membrane</keyword>
<proteinExistence type="inferred from homology"/>
<evidence type="ECO:0000256" key="6">
    <source>
        <dbReference type="ARBA" id="ARBA00022989"/>
    </source>
</evidence>
<feature type="domain" description="Tripartite ATP-independent periplasmic transporters DctQ component" evidence="10">
    <location>
        <begin position="30"/>
        <end position="159"/>
    </location>
</feature>
<evidence type="ECO:0000256" key="9">
    <source>
        <dbReference type="RuleBase" id="RU369079"/>
    </source>
</evidence>
<dbReference type="Pfam" id="PF04290">
    <property type="entry name" value="DctQ"/>
    <property type="match status" value="1"/>
</dbReference>
<evidence type="ECO:0000256" key="7">
    <source>
        <dbReference type="ARBA" id="ARBA00023136"/>
    </source>
</evidence>
<evidence type="ECO:0000256" key="8">
    <source>
        <dbReference type="ARBA" id="ARBA00038436"/>
    </source>
</evidence>
<dbReference type="PANTHER" id="PTHR35011:SF11">
    <property type="entry name" value="TRAP TRANSPORTER SMALL PERMEASE PROTEIN"/>
    <property type="match status" value="1"/>
</dbReference>
<dbReference type="PANTHER" id="PTHR35011">
    <property type="entry name" value="2,3-DIKETO-L-GULONATE TRAP TRANSPORTER SMALL PERMEASE PROTEIN YIAM"/>
    <property type="match status" value="1"/>
</dbReference>
<keyword evidence="12" id="KW-1185">Reference proteome</keyword>
<keyword evidence="6 9" id="KW-1133">Transmembrane helix</keyword>
<keyword evidence="3" id="KW-1003">Cell membrane</keyword>
<keyword evidence="5 9" id="KW-0812">Transmembrane</keyword>
<keyword evidence="2 9" id="KW-0813">Transport</keyword>
<evidence type="ECO:0000313" key="11">
    <source>
        <dbReference type="EMBL" id="KXF75487.1"/>
    </source>
</evidence>
<comment type="subunit">
    <text evidence="9">The complex comprises the extracytoplasmic solute receptor protein and the two transmembrane proteins.</text>
</comment>
<dbReference type="EMBL" id="LNTU01000038">
    <property type="protein sequence ID" value="KXF75487.1"/>
    <property type="molecule type" value="Genomic_DNA"/>
</dbReference>
<feature type="transmembrane region" description="Helical" evidence="9">
    <location>
        <begin position="53"/>
        <end position="71"/>
    </location>
</feature>
<comment type="function">
    <text evidence="9">Part of the tripartite ATP-independent periplasmic (TRAP) transport system.</text>
</comment>
<evidence type="ECO:0000313" key="12">
    <source>
        <dbReference type="Proteomes" id="UP000070107"/>
    </source>
</evidence>
<dbReference type="GO" id="GO:0022857">
    <property type="term" value="F:transmembrane transporter activity"/>
    <property type="evidence" value="ECO:0007669"/>
    <property type="project" value="UniProtKB-UniRule"/>
</dbReference>
<dbReference type="GO" id="GO:0015740">
    <property type="term" value="P:C4-dicarboxylate transport"/>
    <property type="evidence" value="ECO:0007669"/>
    <property type="project" value="TreeGrafter"/>
</dbReference>
<dbReference type="STRING" id="1494590.ATN84_19735"/>
<dbReference type="RefSeq" id="WP_068884690.1">
    <property type="nucleotide sequence ID" value="NZ_LNTU01000038.1"/>
</dbReference>
<dbReference type="InterPro" id="IPR007387">
    <property type="entry name" value="TRAP_DctQ"/>
</dbReference>
<evidence type="ECO:0000256" key="4">
    <source>
        <dbReference type="ARBA" id="ARBA00022519"/>
    </source>
</evidence>
<dbReference type="OrthoDB" id="4964541at2"/>
<dbReference type="GO" id="GO:0005886">
    <property type="term" value="C:plasma membrane"/>
    <property type="evidence" value="ECO:0007669"/>
    <property type="project" value="UniProtKB-SubCell"/>
</dbReference>
<name>A0A135HQL3_9HYPH</name>
<evidence type="ECO:0000256" key="5">
    <source>
        <dbReference type="ARBA" id="ARBA00022692"/>
    </source>
</evidence>
<dbReference type="InterPro" id="IPR055348">
    <property type="entry name" value="DctQ"/>
</dbReference>
<evidence type="ECO:0000256" key="3">
    <source>
        <dbReference type="ARBA" id="ARBA00022475"/>
    </source>
</evidence>
<comment type="similarity">
    <text evidence="8 9">Belongs to the TRAP transporter small permease family.</text>
</comment>